<keyword evidence="2" id="KW-1185">Reference proteome</keyword>
<dbReference type="OrthoDB" id="284473at2759"/>
<dbReference type="InterPro" id="IPR051673">
    <property type="entry name" value="SSDNA_exonuclease_RecJ"/>
</dbReference>
<dbReference type="SUPFAM" id="SSF64182">
    <property type="entry name" value="DHH phosphoesterases"/>
    <property type="match status" value="1"/>
</dbReference>
<dbReference type="Proteomes" id="UP000326924">
    <property type="component" value="Unassembled WGS sequence"/>
</dbReference>
<organism evidence="1 2">
    <name type="scientific">Sphaerosporella brunnea</name>
    <dbReference type="NCBI Taxonomy" id="1250544"/>
    <lineage>
        <taxon>Eukaryota</taxon>
        <taxon>Fungi</taxon>
        <taxon>Dikarya</taxon>
        <taxon>Ascomycota</taxon>
        <taxon>Pezizomycotina</taxon>
        <taxon>Pezizomycetes</taxon>
        <taxon>Pezizales</taxon>
        <taxon>Pyronemataceae</taxon>
        <taxon>Sphaerosporella</taxon>
    </lineage>
</organism>
<name>A0A5J5ECZ0_9PEZI</name>
<dbReference type="EMBL" id="VXIS01000479">
    <property type="protein sequence ID" value="KAA8893214.1"/>
    <property type="molecule type" value="Genomic_DNA"/>
</dbReference>
<dbReference type="PANTHER" id="PTHR30255">
    <property type="entry name" value="SINGLE-STRANDED-DNA-SPECIFIC EXONUCLEASE RECJ"/>
    <property type="match status" value="1"/>
</dbReference>
<dbReference type="AlphaFoldDB" id="A0A5J5ECZ0"/>
<accession>A0A5J5ECZ0</accession>
<protein>
    <submittedName>
        <fullName evidence="1">Uncharacterized protein</fullName>
    </submittedName>
</protein>
<gene>
    <name evidence="1" type="ORF">FN846DRAFT_914301</name>
</gene>
<sequence length="476" mass="53139">MRSRLPRLLTPLVRAALSKRVLPRVAFSGAMSAQILGNRARSITTYTEGSDLPRVRPHVWPAPSKDIMAARDFIRESAASPKNILIVPDREPDGMASGTIVSLVLQLLGKPESEIRIHFTAAGFTIFNPLERARLSRVCQKENVSHVIVLGQGARASWSLLEKSIETKALIINDQHSDRFLENTVAVSASRDPPSTTSSLLTYIVCSELHPEARETTGWLALLGIFGDLGARASLEPPYPQELKDFKKKYTSTHLRDLVTLLNASRRTPECGTRDAWEILQYTPQTNPAPTPKSIMKGEANAELRERLKDAKTRVNAEVRRCSKMPPRFSKDRKVAIIFMDSPYLVHPLVATRWSNYFDPNLTKLVLAANTGYAEGKVSFSCRAVSGRARKGDKGGPKEYETESWDINVISILREYLAKDSLLEEQARGEFTNGYKRATGGSVPLDVWMLFLEKGLEITPRKGDFPQKHALDYIQD</sequence>
<reference evidence="1 2" key="1">
    <citation type="submission" date="2019-09" db="EMBL/GenBank/DDBJ databases">
        <title>Draft genome of the ectomycorrhizal ascomycete Sphaerosporella brunnea.</title>
        <authorList>
            <consortium name="DOE Joint Genome Institute"/>
            <person name="Benucci G.M."/>
            <person name="Marozzi G."/>
            <person name="Antonielli L."/>
            <person name="Sanchez S."/>
            <person name="Marco P."/>
            <person name="Wang X."/>
            <person name="Falini L.B."/>
            <person name="Barry K."/>
            <person name="Haridas S."/>
            <person name="Lipzen A."/>
            <person name="Labutti K."/>
            <person name="Grigoriev I.V."/>
            <person name="Murat C."/>
            <person name="Martin F."/>
            <person name="Albertini E."/>
            <person name="Donnini D."/>
            <person name="Bonito G."/>
        </authorList>
    </citation>
    <scope>NUCLEOTIDE SEQUENCE [LARGE SCALE GENOMIC DNA]</scope>
    <source>
        <strain evidence="1 2">Sb_GMNB300</strain>
    </source>
</reference>
<comment type="caution">
    <text evidence="1">The sequence shown here is derived from an EMBL/GenBank/DDBJ whole genome shotgun (WGS) entry which is preliminary data.</text>
</comment>
<dbReference type="PANTHER" id="PTHR30255:SF2">
    <property type="entry name" value="SINGLE-STRANDED-DNA-SPECIFIC EXONUCLEASE RECJ"/>
    <property type="match status" value="1"/>
</dbReference>
<evidence type="ECO:0000313" key="1">
    <source>
        <dbReference type="EMBL" id="KAA8893214.1"/>
    </source>
</evidence>
<evidence type="ECO:0000313" key="2">
    <source>
        <dbReference type="Proteomes" id="UP000326924"/>
    </source>
</evidence>
<proteinExistence type="predicted"/>
<dbReference type="InterPro" id="IPR038763">
    <property type="entry name" value="DHH_sf"/>
</dbReference>
<dbReference type="InParanoid" id="A0A5J5ECZ0"/>